<dbReference type="InterPro" id="IPR050810">
    <property type="entry name" value="Bact_Secretion_Sys_Channel"/>
</dbReference>
<dbReference type="GO" id="GO:0009306">
    <property type="term" value="P:protein secretion"/>
    <property type="evidence" value="ECO:0007669"/>
    <property type="project" value="TreeGrafter"/>
</dbReference>
<dbReference type="Pfam" id="PF03958">
    <property type="entry name" value="Secretin_N"/>
    <property type="match status" value="1"/>
</dbReference>
<dbReference type="PANTHER" id="PTHR30332">
    <property type="entry name" value="PROBABLE GENERAL SECRETION PATHWAY PROTEIN D"/>
    <property type="match status" value="1"/>
</dbReference>
<feature type="domain" description="NolW-like" evidence="1">
    <location>
        <begin position="179"/>
        <end position="240"/>
    </location>
</feature>
<dbReference type="PANTHER" id="PTHR30332:SF17">
    <property type="entry name" value="TYPE IV PILIATION SYSTEM PROTEIN DR_0774-RELATED"/>
    <property type="match status" value="1"/>
</dbReference>
<dbReference type="EMBL" id="CAADFW010000007">
    <property type="protein sequence ID" value="VFK55696.1"/>
    <property type="molecule type" value="Genomic_DNA"/>
</dbReference>
<gene>
    <name evidence="2" type="ORF">BECKTC1821F_GA0114240_100786</name>
</gene>
<dbReference type="InterPro" id="IPR005644">
    <property type="entry name" value="NolW-like"/>
</dbReference>
<dbReference type="Gene3D" id="3.30.1370.120">
    <property type="match status" value="1"/>
</dbReference>
<evidence type="ECO:0000313" key="2">
    <source>
        <dbReference type="EMBL" id="VFK55696.1"/>
    </source>
</evidence>
<sequence length="316" mass="34703">MAVVNGVVKSYASQVSKEMVARKNFVTTLLMTVLLSGCMTAPPLSRDVDELLAAYQTHSRKISERQRAYLARGIERLEVIPDPKHPDRFHISADLHNANLATVMNRLIEATALEFSFGGSRMSERITVRFEKRALPEAPSLLLGPAGYRATIDNGVIGVERTALAHREELLEGKLLIEVPLKHVDTDFAEPFLEELYPKDRNDGVFTFAMNPSRNTVVLSGEANAVRNAARVLEQVDKGSDHVLIEVLVVEFSTGAFREISSRIFDAAKGRISDINIDFSALAGETTSFTHVADALNVSQLSAVLNSLIEDSGAKR</sequence>
<dbReference type="AlphaFoldDB" id="A0A450ZPM2"/>
<name>A0A450ZPM2_9GAMM</name>
<evidence type="ECO:0000259" key="1">
    <source>
        <dbReference type="Pfam" id="PF03958"/>
    </source>
</evidence>
<proteinExistence type="predicted"/>
<accession>A0A450ZPM2</accession>
<dbReference type="GO" id="GO:0015627">
    <property type="term" value="C:type II protein secretion system complex"/>
    <property type="evidence" value="ECO:0007669"/>
    <property type="project" value="TreeGrafter"/>
</dbReference>
<reference evidence="2" key="1">
    <citation type="submission" date="2019-02" db="EMBL/GenBank/DDBJ databases">
        <authorList>
            <person name="Gruber-Vodicka R. H."/>
            <person name="Seah K. B. B."/>
        </authorList>
    </citation>
    <scope>NUCLEOTIDE SEQUENCE</scope>
    <source>
        <strain evidence="2">BECK_BZ126</strain>
    </source>
</reference>
<organism evidence="2">
    <name type="scientific">Candidatus Kentrum sp. TC</name>
    <dbReference type="NCBI Taxonomy" id="2126339"/>
    <lineage>
        <taxon>Bacteria</taxon>
        <taxon>Pseudomonadati</taxon>
        <taxon>Pseudomonadota</taxon>
        <taxon>Gammaproteobacteria</taxon>
        <taxon>Candidatus Kentrum</taxon>
    </lineage>
</organism>
<protein>
    <recommendedName>
        <fullName evidence="1">NolW-like domain-containing protein</fullName>
    </recommendedName>
</protein>
<dbReference type="InterPro" id="IPR038591">
    <property type="entry name" value="NolW-like_sf"/>
</dbReference>